<evidence type="ECO:0000256" key="1">
    <source>
        <dbReference type="SAM" id="MobiDB-lite"/>
    </source>
</evidence>
<accession>A0AAE0G6D3</accession>
<keyword evidence="3" id="KW-1185">Reference proteome</keyword>
<organism evidence="2 3">
    <name type="scientific">Cymbomonas tetramitiformis</name>
    <dbReference type="NCBI Taxonomy" id="36881"/>
    <lineage>
        <taxon>Eukaryota</taxon>
        <taxon>Viridiplantae</taxon>
        <taxon>Chlorophyta</taxon>
        <taxon>Pyramimonadophyceae</taxon>
        <taxon>Pyramimonadales</taxon>
        <taxon>Pyramimonadaceae</taxon>
        <taxon>Cymbomonas</taxon>
    </lineage>
</organism>
<name>A0AAE0G6D3_9CHLO</name>
<evidence type="ECO:0000313" key="2">
    <source>
        <dbReference type="EMBL" id="KAK3272130.1"/>
    </source>
</evidence>
<dbReference type="EMBL" id="LGRX02009140">
    <property type="protein sequence ID" value="KAK3272130.1"/>
    <property type="molecule type" value="Genomic_DNA"/>
</dbReference>
<evidence type="ECO:0000313" key="3">
    <source>
        <dbReference type="Proteomes" id="UP001190700"/>
    </source>
</evidence>
<dbReference type="Proteomes" id="UP001190700">
    <property type="component" value="Unassembled WGS sequence"/>
</dbReference>
<proteinExistence type="predicted"/>
<gene>
    <name evidence="2" type="ORF">CYMTET_19560</name>
</gene>
<dbReference type="AlphaFoldDB" id="A0AAE0G6D3"/>
<sequence>MLLRFVVLGMARQETWLRWPYGEATSDPIRRTHGHPYDGADDLPTGLAASRSAVRLLRLPLDNLPPTAAAGSFASGSFRSPQRGAGGATDGPPRAREDVKGALGLVLTAGLIHYYAIEEGEGLFVWDYLNPGQSELRGRLFPRGFGSGTPPHWVPDNPVAPGWHPGSSCLPAVRPSLRPFPFHHPRRSRPP</sequence>
<comment type="caution">
    <text evidence="2">The sequence shown here is derived from an EMBL/GenBank/DDBJ whole genome shotgun (WGS) entry which is preliminary data.</text>
</comment>
<reference evidence="2 3" key="1">
    <citation type="journal article" date="2015" name="Genome Biol. Evol.">
        <title>Comparative Genomics of a Bacterivorous Green Alga Reveals Evolutionary Causalities and Consequences of Phago-Mixotrophic Mode of Nutrition.</title>
        <authorList>
            <person name="Burns J.A."/>
            <person name="Paasch A."/>
            <person name="Narechania A."/>
            <person name="Kim E."/>
        </authorList>
    </citation>
    <scope>NUCLEOTIDE SEQUENCE [LARGE SCALE GENOMIC DNA]</scope>
    <source>
        <strain evidence="2 3">PLY_AMNH</strain>
    </source>
</reference>
<feature type="region of interest" description="Disordered" evidence="1">
    <location>
        <begin position="72"/>
        <end position="96"/>
    </location>
</feature>
<protein>
    <submittedName>
        <fullName evidence="2">Uncharacterized protein</fullName>
    </submittedName>
</protein>